<dbReference type="PROSITE" id="PS51175">
    <property type="entry name" value="CBM6"/>
    <property type="match status" value="1"/>
</dbReference>
<feature type="signal peptide" evidence="1">
    <location>
        <begin position="1"/>
        <end position="47"/>
    </location>
</feature>
<sequence>MAPDGVLLLLFKIQQTGVVLMFPPRCRNKLHGLIHVALLAACPVLHAASFPVEAMFEAESAAPAGPWAQEYLGSNVVSGGVYLSTPADLVRAETPGAAAELSYTVAVPRDGNYTVWLRVLAPAANAASLYLALDNGAYASVSVPFAAGQAAAWTWVPVTRWLAAGERELKLKYREGGVGIDCLLVTALADFVPQGYGVYPLPTVLPPAGIHPRVFARAGDLAAIRSRFESDAQEMVPHRAVLNAFIQAPAVVALQPLPVFVPGGPAMSNHQIDVVSRIKAKALHFLLYERSGQPAQAQRGKEAVQMLLDYLAAVRFSPGYNYPNDKGEIILASAMVYDWCFNLMSVQQRAYVVTRFTQIAATMEIGFPPSRQGAVVGHGSDNQLLRDQLSAAIAFYDEAPLVYNIVAGRFFADYIAPRNYAYASQAHHQGASYGKVRFLSDMYAAWIFRRMGAAPVFDPVQQMTPYHWLYARRPDGQWMRDGDVYHSAYSNSTEYWGEPLAYMLPASYYNNATLKQEYLRQPINFIHAKDSIWPVLLGNTAMGSTPSPATLSLTKYFPDPAGLMIARTGWTEGMHVESGNVVATLKLGGDWFGNHEHYDAGHFQIYYKGGLAIDSGIYSGKDVADPSIALEYGSAHDMNYHKRSIAHNTMLVYDPSENFDGYANDGGQRFPGEEPQTLAELANGYKVATVLRQQQVGGVAGAPDFSYIKGDLTAAYSSKVRQFQRSFVFLNLKNTDHPAALVVFDKVSASDAGFRKTWLLHSQSEPEISGDTVVIQRTEWDYNHTYQYNGKLINRTLLPANAVLEKVGGSGNEFSVGGTNYPIQPEAEYSTEEAGAWRLEVSPPASNETDLFLNVMQVMDASSALPALPTTAIDSALLAGVKIKDRVVLFSKSGLALGGTITVELPAQSASMQVLVTDLQAGSWTVSKRGMGGPIEDEVSADGGTLYFVASGGGAYDLQRSVNSGRRAAASPALP</sequence>
<dbReference type="OrthoDB" id="9147455at2"/>
<keyword evidence="4" id="KW-1185">Reference proteome</keyword>
<dbReference type="KEGG" id="jas:FJQ89_08050"/>
<protein>
    <recommendedName>
        <fullName evidence="2">CBM6 domain-containing protein</fullName>
    </recommendedName>
</protein>
<dbReference type="Gene3D" id="1.50.10.100">
    <property type="entry name" value="Chondroitin AC/alginate lyase"/>
    <property type="match status" value="1"/>
</dbReference>
<dbReference type="InterPro" id="IPR008979">
    <property type="entry name" value="Galactose-bd-like_sf"/>
</dbReference>
<dbReference type="Pfam" id="PF18675">
    <property type="entry name" value="HepII_C"/>
    <property type="match status" value="1"/>
</dbReference>
<gene>
    <name evidence="3" type="ORF">FJQ89_08050</name>
</gene>
<evidence type="ECO:0000313" key="4">
    <source>
        <dbReference type="Proteomes" id="UP000316665"/>
    </source>
</evidence>
<dbReference type="SUPFAM" id="SSF49785">
    <property type="entry name" value="Galactose-binding domain-like"/>
    <property type="match status" value="1"/>
</dbReference>
<proteinExistence type="predicted"/>
<dbReference type="NCBIfam" id="NF045571">
    <property type="entry name" value="HepHepsulflyase"/>
    <property type="match status" value="1"/>
</dbReference>
<keyword evidence="1" id="KW-0732">Signal</keyword>
<evidence type="ECO:0000313" key="3">
    <source>
        <dbReference type="EMBL" id="QDG70382.1"/>
    </source>
</evidence>
<dbReference type="InterPro" id="IPR008929">
    <property type="entry name" value="Chondroitin_lyas"/>
</dbReference>
<dbReference type="Gene3D" id="2.60.40.2750">
    <property type="match status" value="1"/>
</dbReference>
<dbReference type="InterPro" id="IPR040925">
    <property type="entry name" value="HepII_C"/>
</dbReference>
<dbReference type="Proteomes" id="UP000316665">
    <property type="component" value="Chromosome"/>
</dbReference>
<name>A0A4Y6RBJ4_9BURK</name>
<dbReference type="InterPro" id="IPR005084">
    <property type="entry name" value="CBM6"/>
</dbReference>
<dbReference type="Gene3D" id="2.60.120.260">
    <property type="entry name" value="Galactose-binding domain-like"/>
    <property type="match status" value="1"/>
</dbReference>
<feature type="chain" id="PRO_5021265100" description="CBM6 domain-containing protein" evidence="1">
    <location>
        <begin position="48"/>
        <end position="975"/>
    </location>
</feature>
<feature type="domain" description="CBM6" evidence="2">
    <location>
        <begin position="54"/>
        <end position="186"/>
    </location>
</feature>
<dbReference type="EMBL" id="CP041185">
    <property type="protein sequence ID" value="QDG70382.1"/>
    <property type="molecule type" value="Genomic_DNA"/>
</dbReference>
<accession>A0A4Y6RBJ4</accession>
<evidence type="ECO:0000259" key="2">
    <source>
        <dbReference type="PROSITE" id="PS51175"/>
    </source>
</evidence>
<evidence type="ECO:0000256" key="1">
    <source>
        <dbReference type="SAM" id="SignalP"/>
    </source>
</evidence>
<reference evidence="3 4" key="1">
    <citation type="submission" date="2019-06" db="EMBL/GenBank/DDBJ databases">
        <title>Complete genome sequence of Janthinobacterium sp. SNU WT3 isolated from diseased rainbow trout.</title>
        <authorList>
            <person name="Oh W.T."/>
            <person name="Park S.C."/>
        </authorList>
    </citation>
    <scope>NUCLEOTIDE SEQUENCE [LARGE SCALE GENOMIC DNA]</scope>
    <source>
        <strain evidence="3 4">SNU WT3</strain>
    </source>
</reference>
<dbReference type="Gene3D" id="2.70.98.70">
    <property type="match status" value="1"/>
</dbReference>
<dbReference type="AlphaFoldDB" id="A0A4Y6RBJ4"/>
<organism evidence="3 4">
    <name type="scientific">Janthinobacterium tructae</name>
    <dbReference type="NCBI Taxonomy" id="2590869"/>
    <lineage>
        <taxon>Bacteria</taxon>
        <taxon>Pseudomonadati</taxon>
        <taxon>Pseudomonadota</taxon>
        <taxon>Betaproteobacteria</taxon>
        <taxon>Burkholderiales</taxon>
        <taxon>Oxalobacteraceae</taxon>
        <taxon>Janthinobacterium</taxon>
    </lineage>
</organism>
<dbReference type="InterPro" id="IPR054645">
    <property type="entry name" value="HepB"/>
</dbReference>
<dbReference type="GO" id="GO:0030246">
    <property type="term" value="F:carbohydrate binding"/>
    <property type="evidence" value="ECO:0007669"/>
    <property type="project" value="InterPro"/>
</dbReference>